<proteinExistence type="predicted"/>
<gene>
    <name evidence="1" type="ORF">B7P43_G11900</name>
</gene>
<dbReference type="AlphaFoldDB" id="A0A2J7Q6T0"/>
<dbReference type="InParanoid" id="A0A2J7Q6T0"/>
<keyword evidence="2" id="KW-1185">Reference proteome</keyword>
<comment type="caution">
    <text evidence="1">The sequence shown here is derived from an EMBL/GenBank/DDBJ whole genome shotgun (WGS) entry which is preliminary data.</text>
</comment>
<accession>A0A2J7Q6T0</accession>
<dbReference type="Proteomes" id="UP000235965">
    <property type="component" value="Unassembled WGS sequence"/>
</dbReference>
<dbReference type="EMBL" id="NEVH01017450">
    <property type="protein sequence ID" value="PNF24297.1"/>
    <property type="molecule type" value="Genomic_DNA"/>
</dbReference>
<name>A0A2J7Q6T0_9NEOP</name>
<reference evidence="1 2" key="1">
    <citation type="submission" date="2017-12" db="EMBL/GenBank/DDBJ databases">
        <title>Hemimetabolous genomes reveal molecular basis of termite eusociality.</title>
        <authorList>
            <person name="Harrison M.C."/>
            <person name="Jongepier E."/>
            <person name="Robertson H.M."/>
            <person name="Arning N."/>
            <person name="Bitard-Feildel T."/>
            <person name="Chao H."/>
            <person name="Childers C.P."/>
            <person name="Dinh H."/>
            <person name="Doddapaneni H."/>
            <person name="Dugan S."/>
            <person name="Gowin J."/>
            <person name="Greiner C."/>
            <person name="Han Y."/>
            <person name="Hu H."/>
            <person name="Hughes D.S.T."/>
            <person name="Huylmans A.-K."/>
            <person name="Kemena C."/>
            <person name="Kremer L.P.M."/>
            <person name="Lee S.L."/>
            <person name="Lopez-Ezquerra A."/>
            <person name="Mallet L."/>
            <person name="Monroy-Kuhn J.M."/>
            <person name="Moser A."/>
            <person name="Murali S.C."/>
            <person name="Muzny D.M."/>
            <person name="Otani S."/>
            <person name="Piulachs M.-D."/>
            <person name="Poelchau M."/>
            <person name="Qu J."/>
            <person name="Schaub F."/>
            <person name="Wada-Katsumata A."/>
            <person name="Worley K.C."/>
            <person name="Xie Q."/>
            <person name="Ylla G."/>
            <person name="Poulsen M."/>
            <person name="Gibbs R.A."/>
            <person name="Schal C."/>
            <person name="Richards S."/>
            <person name="Belles X."/>
            <person name="Korb J."/>
            <person name="Bornberg-Bauer E."/>
        </authorList>
    </citation>
    <scope>NUCLEOTIDE SEQUENCE [LARGE SCALE GENOMIC DNA]</scope>
    <source>
        <tissue evidence="1">Whole body</tissue>
    </source>
</reference>
<evidence type="ECO:0000313" key="1">
    <source>
        <dbReference type="EMBL" id="PNF24297.1"/>
    </source>
</evidence>
<sequence length="57" mass="6315">MAKFAVIRQFPGERFLVLNLCRLCTTGLQHDQALLSPPKHITVNSLLVVLVHLATSC</sequence>
<protein>
    <submittedName>
        <fullName evidence="1">Uncharacterized protein</fullName>
    </submittedName>
</protein>
<organism evidence="1 2">
    <name type="scientific">Cryptotermes secundus</name>
    <dbReference type="NCBI Taxonomy" id="105785"/>
    <lineage>
        <taxon>Eukaryota</taxon>
        <taxon>Metazoa</taxon>
        <taxon>Ecdysozoa</taxon>
        <taxon>Arthropoda</taxon>
        <taxon>Hexapoda</taxon>
        <taxon>Insecta</taxon>
        <taxon>Pterygota</taxon>
        <taxon>Neoptera</taxon>
        <taxon>Polyneoptera</taxon>
        <taxon>Dictyoptera</taxon>
        <taxon>Blattodea</taxon>
        <taxon>Blattoidea</taxon>
        <taxon>Termitoidae</taxon>
        <taxon>Kalotermitidae</taxon>
        <taxon>Cryptotermitinae</taxon>
        <taxon>Cryptotermes</taxon>
    </lineage>
</organism>
<evidence type="ECO:0000313" key="2">
    <source>
        <dbReference type="Proteomes" id="UP000235965"/>
    </source>
</evidence>